<dbReference type="GO" id="GO:0031071">
    <property type="term" value="F:cysteine desulfurase activity"/>
    <property type="evidence" value="ECO:0007669"/>
    <property type="project" value="UniProtKB-UniRule"/>
</dbReference>
<dbReference type="PIRSF" id="PIRSF005572">
    <property type="entry name" value="NifS"/>
    <property type="match status" value="1"/>
</dbReference>
<dbReference type="SUPFAM" id="SSF53383">
    <property type="entry name" value="PLP-dependent transferases"/>
    <property type="match status" value="1"/>
</dbReference>
<evidence type="ECO:0000256" key="6">
    <source>
        <dbReference type="ARBA" id="ARBA00050776"/>
    </source>
</evidence>
<protein>
    <recommendedName>
        <fullName evidence="3 8">Cysteine desulfurase</fullName>
        <ecNumber evidence="3 8">2.8.1.7</ecNumber>
    </recommendedName>
</protein>
<dbReference type="CDD" id="cd06453">
    <property type="entry name" value="SufS_like"/>
    <property type="match status" value="1"/>
</dbReference>
<dbReference type="PROSITE" id="PS00595">
    <property type="entry name" value="AA_TRANSFER_CLASS_5"/>
    <property type="match status" value="1"/>
</dbReference>
<dbReference type="EMBL" id="LN824141">
    <property type="protein sequence ID" value="CEP77819.1"/>
    <property type="molecule type" value="Genomic_DNA"/>
</dbReference>
<feature type="domain" description="Aminotransferase class V" evidence="9">
    <location>
        <begin position="24"/>
        <end position="396"/>
    </location>
</feature>
<dbReference type="AlphaFoldDB" id="A0A0C7P1H0"/>
<dbReference type="GO" id="GO:0006534">
    <property type="term" value="P:cysteine metabolic process"/>
    <property type="evidence" value="ECO:0007669"/>
    <property type="project" value="UniProtKB-UniRule"/>
</dbReference>
<dbReference type="InterPro" id="IPR020578">
    <property type="entry name" value="Aminotrans_V_PyrdxlP_BS"/>
</dbReference>
<evidence type="ECO:0000256" key="1">
    <source>
        <dbReference type="ARBA" id="ARBA00001933"/>
    </source>
</evidence>
<dbReference type="PANTHER" id="PTHR43586">
    <property type="entry name" value="CYSTEINE DESULFURASE"/>
    <property type="match status" value="1"/>
</dbReference>
<dbReference type="Pfam" id="PF00266">
    <property type="entry name" value="Aminotran_5"/>
    <property type="match status" value="1"/>
</dbReference>
<dbReference type="Gene3D" id="3.40.640.10">
    <property type="entry name" value="Type I PLP-dependent aspartate aminotransferase-like (Major domain)"/>
    <property type="match status" value="1"/>
</dbReference>
<dbReference type="RefSeq" id="WP_045087378.1">
    <property type="nucleotide sequence ID" value="NZ_LN824141.1"/>
</dbReference>
<dbReference type="NCBIfam" id="TIGR01979">
    <property type="entry name" value="sufS"/>
    <property type="match status" value="1"/>
</dbReference>
<dbReference type="STRING" id="1006576.DTL3_0497"/>
<dbReference type="InterPro" id="IPR015424">
    <property type="entry name" value="PyrdxlP-dep_Trfase"/>
</dbReference>
<reference evidence="11" key="1">
    <citation type="submission" date="2014-11" db="EMBL/GenBank/DDBJ databases">
        <authorList>
            <person name="Wibberg D."/>
        </authorList>
    </citation>
    <scope>NUCLEOTIDE SEQUENCE [LARGE SCALE GENOMIC DNA]</scope>
    <source>
        <strain evidence="11">L3</strain>
    </source>
</reference>
<dbReference type="InterPro" id="IPR015421">
    <property type="entry name" value="PyrdxlP-dep_Trfase_major"/>
</dbReference>
<evidence type="ECO:0000256" key="7">
    <source>
        <dbReference type="RuleBase" id="RU004504"/>
    </source>
</evidence>
<keyword evidence="5 8" id="KW-0663">Pyridoxal phosphate</keyword>
<dbReference type="OrthoDB" id="9808002at2"/>
<evidence type="ECO:0000256" key="5">
    <source>
        <dbReference type="ARBA" id="ARBA00022898"/>
    </source>
</evidence>
<dbReference type="Gene3D" id="3.90.1150.10">
    <property type="entry name" value="Aspartate Aminotransferase, domain 1"/>
    <property type="match status" value="1"/>
</dbReference>
<dbReference type="EC" id="2.8.1.7" evidence="3 8"/>
<dbReference type="Proteomes" id="UP000032809">
    <property type="component" value="Chromosome I"/>
</dbReference>
<evidence type="ECO:0000256" key="3">
    <source>
        <dbReference type="ARBA" id="ARBA00012239"/>
    </source>
</evidence>
<evidence type="ECO:0000313" key="11">
    <source>
        <dbReference type="Proteomes" id="UP000032809"/>
    </source>
</evidence>
<keyword evidence="4 8" id="KW-0808">Transferase</keyword>
<organism evidence="10 11">
    <name type="scientific">Defluviitoga tunisiensis</name>
    <dbReference type="NCBI Taxonomy" id="1006576"/>
    <lineage>
        <taxon>Bacteria</taxon>
        <taxon>Thermotogati</taxon>
        <taxon>Thermotogota</taxon>
        <taxon>Thermotogae</taxon>
        <taxon>Petrotogales</taxon>
        <taxon>Petrotogaceae</taxon>
        <taxon>Defluviitoga</taxon>
    </lineage>
</organism>
<dbReference type="PANTHER" id="PTHR43586:SF8">
    <property type="entry name" value="CYSTEINE DESULFURASE 1, CHLOROPLASTIC"/>
    <property type="match status" value="1"/>
</dbReference>
<comment type="catalytic activity">
    <reaction evidence="6 8">
        <text>(sulfur carrier)-H + L-cysteine = (sulfur carrier)-SH + L-alanine</text>
        <dbReference type="Rhea" id="RHEA:43892"/>
        <dbReference type="Rhea" id="RHEA-COMP:14737"/>
        <dbReference type="Rhea" id="RHEA-COMP:14739"/>
        <dbReference type="ChEBI" id="CHEBI:29917"/>
        <dbReference type="ChEBI" id="CHEBI:35235"/>
        <dbReference type="ChEBI" id="CHEBI:57972"/>
        <dbReference type="ChEBI" id="CHEBI:64428"/>
        <dbReference type="EC" id="2.8.1.7"/>
    </reaction>
</comment>
<gene>
    <name evidence="10" type="primary">csdA</name>
    <name evidence="10" type="ORF">DTL3_0497</name>
</gene>
<evidence type="ECO:0000313" key="10">
    <source>
        <dbReference type="EMBL" id="CEP77819.1"/>
    </source>
</evidence>
<sequence>MLSSNEYEEEFPVLKRKINGHRLVYLDNAATSLRPKQVMEAVTEYSLNHHANVHRSTHTLASEATEMFESSRQKIAKFINAQEEEVIFTKGTTESLNLLAYSLAISKIVKPNEEILITTMEHHSNFVPWQQIGKIFNIKIKYFPLRKGIFELDEYLKYINLKTKIISITGISNVTGQVIPINMIVEKARKIRKDIIIIVDGAQYVPHISVNVKSLDIDFLAFSGHKMLGPTGIGILYGKKEYLERMSPFLYGGEMIDKVSMEDTTFTILPYKFEAGTPNVEGSIGLAKAVDFLQQIGMNNIAQHDNELTQYALEKMKKLDFLEIYGPKNNLQSSIISFNVKGIHPHDVAHLLNEIAGVAIRSGHHCAQPMMTELGVRSTCRVSFYIYNQNEDIDILIEGLKKVWEWLK</sequence>
<evidence type="ECO:0000256" key="4">
    <source>
        <dbReference type="ARBA" id="ARBA00022679"/>
    </source>
</evidence>
<comment type="cofactor">
    <cofactor evidence="1 7">
        <name>pyridoxal 5'-phosphate</name>
        <dbReference type="ChEBI" id="CHEBI:597326"/>
    </cofactor>
</comment>
<comment type="similarity">
    <text evidence="2 8">Belongs to the class-V pyridoxal-phosphate-dependent aminotransferase family. Csd subfamily.</text>
</comment>
<proteinExistence type="inferred from homology"/>
<comment type="function">
    <text evidence="8">Catalyzes the removal of elemental sulfur and selenium atoms from L-cysteine, L-cystine, L-selenocysteine, and L-selenocystine to produce L-alanine.</text>
</comment>
<dbReference type="InterPro" id="IPR000192">
    <property type="entry name" value="Aminotrans_V_dom"/>
</dbReference>
<dbReference type="GO" id="GO:0030170">
    <property type="term" value="F:pyridoxal phosphate binding"/>
    <property type="evidence" value="ECO:0007669"/>
    <property type="project" value="UniProtKB-UniRule"/>
</dbReference>
<accession>A0A0C7P1H0</accession>
<evidence type="ECO:0000259" key="9">
    <source>
        <dbReference type="Pfam" id="PF00266"/>
    </source>
</evidence>
<dbReference type="InterPro" id="IPR016454">
    <property type="entry name" value="Cysteine_dSase"/>
</dbReference>
<dbReference type="PATRIC" id="fig|1006576.9.peg.488"/>
<dbReference type="InterPro" id="IPR015422">
    <property type="entry name" value="PyrdxlP-dep_Trfase_small"/>
</dbReference>
<dbReference type="KEGG" id="dtn:DTL3_0497"/>
<evidence type="ECO:0000256" key="8">
    <source>
        <dbReference type="RuleBase" id="RU004506"/>
    </source>
</evidence>
<name>A0A0C7P1H0_DEFTU</name>
<evidence type="ECO:0000256" key="2">
    <source>
        <dbReference type="ARBA" id="ARBA00010447"/>
    </source>
</evidence>
<keyword evidence="11" id="KW-1185">Reference proteome</keyword>
<dbReference type="InterPro" id="IPR010970">
    <property type="entry name" value="Cys_dSase_SufS"/>
</dbReference>
<dbReference type="HOGENOM" id="CLU_003433_2_5_0"/>